<keyword evidence="5" id="KW-1185">Reference proteome</keyword>
<evidence type="ECO:0008006" key="6">
    <source>
        <dbReference type="Google" id="ProtNLM"/>
    </source>
</evidence>
<evidence type="ECO:0000313" key="5">
    <source>
        <dbReference type="Proteomes" id="UP001164743"/>
    </source>
</evidence>
<evidence type="ECO:0000313" key="4">
    <source>
        <dbReference type="EMBL" id="WAQ84669.1"/>
    </source>
</evidence>
<dbReference type="EMBL" id="CP110425">
    <property type="protein sequence ID" value="WAQ84669.1"/>
    <property type="molecule type" value="Genomic_DNA"/>
</dbReference>
<dbReference type="Gene3D" id="3.40.50.850">
    <property type="entry name" value="Isochorismatase-like"/>
    <property type="match status" value="1"/>
</dbReference>
<name>A0ABY7CJ15_9BASI</name>
<dbReference type="PANTHER" id="PTHR11080">
    <property type="entry name" value="PYRAZINAMIDASE/NICOTINAMIDASE"/>
    <property type="match status" value="1"/>
</dbReference>
<keyword evidence="2" id="KW-0378">Hydrolase</keyword>
<accession>A0ABY7CJ15</accession>
<protein>
    <recommendedName>
        <fullName evidence="6">Isochorismatase-like domain-containing protein</fullName>
    </recommendedName>
</protein>
<dbReference type="SUPFAM" id="SSF52499">
    <property type="entry name" value="Isochorismatase-like hydrolases"/>
    <property type="match status" value="1"/>
</dbReference>
<feature type="compositionally biased region" description="Acidic residues" evidence="3">
    <location>
        <begin position="19"/>
        <end position="30"/>
    </location>
</feature>
<evidence type="ECO:0000256" key="2">
    <source>
        <dbReference type="ARBA" id="ARBA00022801"/>
    </source>
</evidence>
<comment type="similarity">
    <text evidence="1">Belongs to the isochorismatase family.</text>
</comment>
<dbReference type="Proteomes" id="UP001164743">
    <property type="component" value="Chromosome 5A"/>
</dbReference>
<dbReference type="InterPro" id="IPR052347">
    <property type="entry name" value="Isochorismatase_Nicotinamidase"/>
</dbReference>
<dbReference type="GeneID" id="77809877"/>
<feature type="compositionally biased region" description="Basic and acidic residues" evidence="3">
    <location>
        <begin position="1"/>
        <end position="12"/>
    </location>
</feature>
<feature type="region of interest" description="Disordered" evidence="3">
    <location>
        <begin position="1"/>
        <end position="31"/>
    </location>
</feature>
<sequence>MAEEKMMDDQTAQKKTSIGDDDDDDGDGPLDVELSNSALLLVDIQHDFVSDEGALAVGSAGEILATVYGLLDDEELGWKADFHPPGHISFASTHQAQPFTQLTTDLAGRSDGEPGGSSLEVQTRTIDLWPDHCVQGTKGSELDGGIQERLERLKSEGRTVKVIHKGIHPDVENYSAFLDDGADRLDEFLGSLGVRNVFVAGDFCVKACCESALQAGLRVFWIRDGIRSVGGGSVQMGVECALAGAAAVQGGSFRVVRGGAGGVRGLLC</sequence>
<organism evidence="4 5">
    <name type="scientific">Puccinia triticina</name>
    <dbReference type="NCBI Taxonomy" id="208348"/>
    <lineage>
        <taxon>Eukaryota</taxon>
        <taxon>Fungi</taxon>
        <taxon>Dikarya</taxon>
        <taxon>Basidiomycota</taxon>
        <taxon>Pucciniomycotina</taxon>
        <taxon>Pucciniomycetes</taxon>
        <taxon>Pucciniales</taxon>
        <taxon>Pucciniaceae</taxon>
        <taxon>Puccinia</taxon>
    </lineage>
</organism>
<gene>
    <name evidence="4" type="ORF">PtA15_5A242</name>
</gene>
<evidence type="ECO:0000256" key="1">
    <source>
        <dbReference type="ARBA" id="ARBA00006336"/>
    </source>
</evidence>
<proteinExistence type="inferred from homology"/>
<dbReference type="RefSeq" id="XP_053020224.1">
    <property type="nucleotide sequence ID" value="XM_053168982.1"/>
</dbReference>
<dbReference type="InterPro" id="IPR036380">
    <property type="entry name" value="Isochorismatase-like_sf"/>
</dbReference>
<evidence type="ECO:0000256" key="3">
    <source>
        <dbReference type="SAM" id="MobiDB-lite"/>
    </source>
</evidence>
<reference evidence="4" key="1">
    <citation type="submission" date="2022-10" db="EMBL/GenBank/DDBJ databases">
        <title>Puccinia triticina Genome sequencing and assembly.</title>
        <authorList>
            <person name="Li C."/>
        </authorList>
    </citation>
    <scope>NUCLEOTIDE SEQUENCE</scope>
    <source>
        <strain evidence="4">Pt15</strain>
    </source>
</reference>
<dbReference type="PANTHER" id="PTHR11080:SF2">
    <property type="entry name" value="LD05707P"/>
    <property type="match status" value="1"/>
</dbReference>